<sequence length="115" mass="12759">MSDAFYADPTDVVSNLAVNSIVLASFVSQFVVLLSFVPDMSVLPVGLKGLYLISLVNSMIAPLLVFISNNFACHPAVPAGFHFYWLGLLWKWMTHFLRIWALSKKNKLVAPSMVV</sequence>
<organism evidence="1 2">
    <name type="scientific">Gonapodya prolifera (strain JEL478)</name>
    <name type="common">Monoblepharis prolifera</name>
    <dbReference type="NCBI Taxonomy" id="1344416"/>
    <lineage>
        <taxon>Eukaryota</taxon>
        <taxon>Fungi</taxon>
        <taxon>Fungi incertae sedis</taxon>
        <taxon>Chytridiomycota</taxon>
        <taxon>Chytridiomycota incertae sedis</taxon>
        <taxon>Monoblepharidomycetes</taxon>
        <taxon>Monoblepharidales</taxon>
        <taxon>Gonapodyaceae</taxon>
        <taxon>Gonapodya</taxon>
    </lineage>
</organism>
<proteinExistence type="predicted"/>
<accession>A0A139A431</accession>
<protein>
    <submittedName>
        <fullName evidence="1">Uncharacterized protein</fullName>
    </submittedName>
</protein>
<dbReference type="AlphaFoldDB" id="A0A139A431"/>
<reference evidence="1 2" key="1">
    <citation type="journal article" date="2015" name="Genome Biol. Evol.">
        <title>Phylogenomic analyses indicate that early fungi evolved digesting cell walls of algal ancestors of land plants.</title>
        <authorList>
            <person name="Chang Y."/>
            <person name="Wang S."/>
            <person name="Sekimoto S."/>
            <person name="Aerts A.L."/>
            <person name="Choi C."/>
            <person name="Clum A."/>
            <person name="LaButti K.M."/>
            <person name="Lindquist E.A."/>
            <person name="Yee Ngan C."/>
            <person name="Ohm R.A."/>
            <person name="Salamov A.A."/>
            <person name="Grigoriev I.V."/>
            <person name="Spatafora J.W."/>
            <person name="Berbee M.L."/>
        </authorList>
    </citation>
    <scope>NUCLEOTIDE SEQUENCE [LARGE SCALE GENOMIC DNA]</scope>
    <source>
        <strain evidence="1 2">JEL478</strain>
    </source>
</reference>
<evidence type="ECO:0000313" key="2">
    <source>
        <dbReference type="Proteomes" id="UP000070544"/>
    </source>
</evidence>
<gene>
    <name evidence="1" type="ORF">M427DRAFT_35808</name>
</gene>
<keyword evidence="2" id="KW-1185">Reference proteome</keyword>
<evidence type="ECO:0000313" key="1">
    <source>
        <dbReference type="EMBL" id="KXS11429.1"/>
    </source>
</evidence>
<name>A0A139A431_GONPJ</name>
<dbReference type="Proteomes" id="UP000070544">
    <property type="component" value="Unassembled WGS sequence"/>
</dbReference>
<dbReference type="EMBL" id="KQ965802">
    <property type="protein sequence ID" value="KXS11429.1"/>
    <property type="molecule type" value="Genomic_DNA"/>
</dbReference>